<dbReference type="SUPFAM" id="SSF52833">
    <property type="entry name" value="Thioredoxin-like"/>
    <property type="match status" value="1"/>
</dbReference>
<keyword evidence="4" id="KW-1185">Reference proteome</keyword>
<dbReference type="RefSeq" id="WP_158464016.1">
    <property type="nucleotide sequence ID" value="NZ_VZAD01000077.1"/>
</dbReference>
<dbReference type="InterPro" id="IPR050553">
    <property type="entry name" value="Thioredoxin_ResA/DsbE_sf"/>
</dbReference>
<name>A0A6A7WDC0_9BACT</name>
<comment type="caution">
    <text evidence="3">The sequence shown here is derived from an EMBL/GenBank/DDBJ whole genome shotgun (WGS) entry which is preliminary data.</text>
</comment>
<dbReference type="InterPro" id="IPR036249">
    <property type="entry name" value="Thioredoxin-like_sf"/>
</dbReference>
<dbReference type="InterPro" id="IPR013766">
    <property type="entry name" value="Thioredoxin_domain"/>
</dbReference>
<gene>
    <name evidence="3" type="ORF">F7D20_10670</name>
</gene>
<feature type="chain" id="PRO_5025357391" evidence="1">
    <location>
        <begin position="21"/>
        <end position="259"/>
    </location>
</feature>
<proteinExistence type="predicted"/>
<dbReference type="PANTHER" id="PTHR42852:SF13">
    <property type="entry name" value="PROTEIN DIPZ"/>
    <property type="match status" value="1"/>
</dbReference>
<dbReference type="Pfam" id="PF08534">
    <property type="entry name" value="Redoxin"/>
    <property type="match status" value="1"/>
</dbReference>
<dbReference type="GO" id="GO:0016491">
    <property type="term" value="F:oxidoreductase activity"/>
    <property type="evidence" value="ECO:0007669"/>
    <property type="project" value="InterPro"/>
</dbReference>
<sequence length="259" mass="29477">MRTKSFFLALLSFASLTASAQQSETQTTDSLVKAAYFIDGKYYSKELPTDAAAAQSMGFVSLSKDYMIVNITLRKGATVPQSWAKYEIPRNRVKGIAEIDEEIKNRELMNKRMFPEGGYKYLELEVGKPLPGHFAEYDIDGNPWTDELIKGRKVVVNAWFSGCGPCLREMPILSEWKEQLPDVLFLSVNFEKADKVRRITQQRGFNWNHIYDDKYFVRFVGTGGFPLFLVLDEKGIVRYVGNGTNDGKRAEILKLIKSL</sequence>
<feature type="signal peptide" evidence="1">
    <location>
        <begin position="1"/>
        <end position="20"/>
    </location>
</feature>
<evidence type="ECO:0000313" key="3">
    <source>
        <dbReference type="EMBL" id="MQP12405.1"/>
    </source>
</evidence>
<dbReference type="Gene3D" id="3.40.30.10">
    <property type="entry name" value="Glutaredoxin"/>
    <property type="match status" value="1"/>
</dbReference>
<evidence type="ECO:0000259" key="2">
    <source>
        <dbReference type="PROSITE" id="PS51352"/>
    </source>
</evidence>
<dbReference type="OrthoDB" id="9815205at2"/>
<protein>
    <submittedName>
        <fullName evidence="3">TlpA family protein disulfide reductase</fullName>
    </submittedName>
</protein>
<reference evidence="3 4" key="1">
    <citation type="submission" date="2019-09" db="EMBL/GenBank/DDBJ databases">
        <title>Distinct polysaccharide growth profiles of human intestinal Prevotella copri isolates.</title>
        <authorList>
            <person name="Fehlner-Peach H."/>
            <person name="Magnabosco C."/>
            <person name="Raghavan V."/>
            <person name="Scher J.U."/>
            <person name="Tett A."/>
            <person name="Cox L.M."/>
            <person name="Gottsegen C."/>
            <person name="Watters A."/>
            <person name="Wiltshire- Gordon J.D."/>
            <person name="Segata N."/>
            <person name="Bonneau R."/>
            <person name="Littman D.R."/>
        </authorList>
    </citation>
    <scope>NUCLEOTIDE SEQUENCE [LARGE SCALE GENOMIC DNA]</scope>
    <source>
        <strain evidence="4">iAQ1173</strain>
    </source>
</reference>
<dbReference type="InterPro" id="IPR013740">
    <property type="entry name" value="Redoxin"/>
</dbReference>
<evidence type="ECO:0000256" key="1">
    <source>
        <dbReference type="SAM" id="SignalP"/>
    </source>
</evidence>
<organism evidence="3 4">
    <name type="scientific">Segatella copri</name>
    <dbReference type="NCBI Taxonomy" id="165179"/>
    <lineage>
        <taxon>Bacteria</taxon>
        <taxon>Pseudomonadati</taxon>
        <taxon>Bacteroidota</taxon>
        <taxon>Bacteroidia</taxon>
        <taxon>Bacteroidales</taxon>
        <taxon>Prevotellaceae</taxon>
        <taxon>Segatella</taxon>
    </lineage>
</organism>
<dbReference type="PANTHER" id="PTHR42852">
    <property type="entry name" value="THIOL:DISULFIDE INTERCHANGE PROTEIN DSBE"/>
    <property type="match status" value="1"/>
</dbReference>
<dbReference type="EMBL" id="VZAD01000077">
    <property type="protein sequence ID" value="MQP12405.1"/>
    <property type="molecule type" value="Genomic_DNA"/>
</dbReference>
<dbReference type="PROSITE" id="PS51352">
    <property type="entry name" value="THIOREDOXIN_2"/>
    <property type="match status" value="1"/>
</dbReference>
<accession>A0A6A7WDC0</accession>
<keyword evidence="1" id="KW-0732">Signal</keyword>
<evidence type="ECO:0000313" key="4">
    <source>
        <dbReference type="Proteomes" id="UP000384372"/>
    </source>
</evidence>
<feature type="domain" description="Thioredoxin" evidence="2">
    <location>
        <begin position="124"/>
        <end position="259"/>
    </location>
</feature>
<dbReference type="AlphaFoldDB" id="A0A6A7WDC0"/>
<dbReference type="CDD" id="cd02966">
    <property type="entry name" value="TlpA_like_family"/>
    <property type="match status" value="1"/>
</dbReference>
<dbReference type="Proteomes" id="UP000384372">
    <property type="component" value="Unassembled WGS sequence"/>
</dbReference>